<proteinExistence type="predicted"/>
<name>A0ACB8F5T3_9SAUR</name>
<keyword evidence="2" id="KW-1185">Reference proteome</keyword>
<dbReference type="Proteomes" id="UP000827872">
    <property type="component" value="Linkage Group LG05"/>
</dbReference>
<comment type="caution">
    <text evidence="1">The sequence shown here is derived from an EMBL/GenBank/DDBJ whole genome shotgun (WGS) entry which is preliminary data.</text>
</comment>
<organism evidence="1 2">
    <name type="scientific">Sphaerodactylus townsendi</name>
    <dbReference type="NCBI Taxonomy" id="933632"/>
    <lineage>
        <taxon>Eukaryota</taxon>
        <taxon>Metazoa</taxon>
        <taxon>Chordata</taxon>
        <taxon>Craniata</taxon>
        <taxon>Vertebrata</taxon>
        <taxon>Euteleostomi</taxon>
        <taxon>Lepidosauria</taxon>
        <taxon>Squamata</taxon>
        <taxon>Bifurcata</taxon>
        <taxon>Gekkota</taxon>
        <taxon>Sphaerodactylidae</taxon>
        <taxon>Sphaerodactylus</taxon>
    </lineage>
</organism>
<accession>A0ACB8F5T3</accession>
<dbReference type="EMBL" id="CM037618">
    <property type="protein sequence ID" value="KAH8000508.1"/>
    <property type="molecule type" value="Genomic_DNA"/>
</dbReference>
<evidence type="ECO:0000313" key="1">
    <source>
        <dbReference type="EMBL" id="KAH8000508.1"/>
    </source>
</evidence>
<gene>
    <name evidence="1" type="ORF">K3G42_025897</name>
</gene>
<evidence type="ECO:0000313" key="2">
    <source>
        <dbReference type="Proteomes" id="UP000827872"/>
    </source>
</evidence>
<reference evidence="1" key="1">
    <citation type="submission" date="2021-08" db="EMBL/GenBank/DDBJ databases">
        <title>The first chromosome-level gecko genome reveals the dynamic sex chromosomes of Neotropical dwarf geckos (Sphaerodactylidae: Sphaerodactylus).</title>
        <authorList>
            <person name="Pinto B.J."/>
            <person name="Keating S.E."/>
            <person name="Gamble T."/>
        </authorList>
    </citation>
    <scope>NUCLEOTIDE SEQUENCE</scope>
    <source>
        <strain evidence="1">TG3544</strain>
    </source>
</reference>
<protein>
    <submittedName>
        <fullName evidence="1">Uncharacterized protein</fullName>
    </submittedName>
</protein>
<sequence length="99" mass="10996">MLSPEWFCPSSGLHCKNGKECPTPQFFKHPFKFCAEPKQRLDIGLVQICPTCRSVPPSQALPIIQVGYSALNSINLLFSLPACICKASSCDWQSTIHAW</sequence>